<protein>
    <submittedName>
        <fullName evidence="1">Uncharacterized protein</fullName>
    </submittedName>
</protein>
<accession>A0AC61RIC6</accession>
<sequence>MDTKYLNSLFGYLTIAAAMTACSDDNTVFNEPSQIRAYETDAQIMAQFVDLDNATGKFVINPDKKLTASDYLLNRNREELLAVSSINRDIFIREMESVNELLSSIKQAGVATAILYSTYSSDYLIKINGDNKIEISKAFTQSRSGANLVQQLFDGTQLEPRYFYAPETMTMTVSANSLSKFYLYQLSFGISSESDAGTIIVTGVQSPCRASHYRVNTGDGNQTMSLKGKNLVGDGTLSVTISE</sequence>
<dbReference type="EMBL" id="SRYB01000004">
    <property type="protein sequence ID" value="TGY80053.1"/>
    <property type="molecule type" value="Genomic_DNA"/>
</dbReference>
<comment type="caution">
    <text evidence="1">The sequence shown here is derived from an EMBL/GenBank/DDBJ whole genome shotgun (WGS) entry which is preliminary data.</text>
</comment>
<evidence type="ECO:0000313" key="1">
    <source>
        <dbReference type="EMBL" id="TGY80053.1"/>
    </source>
</evidence>
<name>A0AC61RIC6_9BACT</name>
<keyword evidence="2" id="KW-1185">Reference proteome</keyword>
<gene>
    <name evidence="1" type="ORF">E5331_04515</name>
</gene>
<evidence type="ECO:0000313" key="2">
    <source>
        <dbReference type="Proteomes" id="UP000306319"/>
    </source>
</evidence>
<reference evidence="1" key="1">
    <citation type="submission" date="2019-04" db="EMBL/GenBank/DDBJ databases">
        <title>Microbes associate with the intestines of laboratory mice.</title>
        <authorList>
            <person name="Navarre W."/>
            <person name="Wong E."/>
            <person name="Huang K."/>
            <person name="Tropini C."/>
            <person name="Ng K."/>
            <person name="Yu B."/>
        </authorList>
    </citation>
    <scope>NUCLEOTIDE SEQUENCE</scope>
    <source>
        <strain evidence="1">NM04_E33</strain>
    </source>
</reference>
<organism evidence="1 2">
    <name type="scientific">Lepagella muris</name>
    <dbReference type="NCBI Taxonomy" id="3032870"/>
    <lineage>
        <taxon>Bacteria</taxon>
        <taxon>Pseudomonadati</taxon>
        <taxon>Bacteroidota</taxon>
        <taxon>Bacteroidia</taxon>
        <taxon>Bacteroidales</taxon>
        <taxon>Muribaculaceae</taxon>
        <taxon>Lepagella</taxon>
    </lineage>
</organism>
<proteinExistence type="predicted"/>
<dbReference type="Proteomes" id="UP000306319">
    <property type="component" value="Unassembled WGS sequence"/>
</dbReference>